<accession>A0A9J6Z992</accession>
<feature type="transmembrane region" description="Helical" evidence="1">
    <location>
        <begin position="23"/>
        <end position="45"/>
    </location>
</feature>
<feature type="transmembrane region" description="Helical" evidence="1">
    <location>
        <begin position="140"/>
        <end position="160"/>
    </location>
</feature>
<keyword evidence="1" id="KW-0472">Membrane</keyword>
<name>A0A9J6Z992_9BACL</name>
<feature type="transmembrane region" description="Helical" evidence="1">
    <location>
        <begin position="209"/>
        <end position="227"/>
    </location>
</feature>
<keyword evidence="1" id="KW-1133">Transmembrane helix</keyword>
<feature type="transmembrane region" description="Helical" evidence="1">
    <location>
        <begin position="167"/>
        <end position="189"/>
    </location>
</feature>
<dbReference type="EMBL" id="CP097899">
    <property type="protein sequence ID" value="URN92595.1"/>
    <property type="molecule type" value="Genomic_DNA"/>
</dbReference>
<protein>
    <submittedName>
        <fullName evidence="2">Uncharacterized protein</fullName>
    </submittedName>
</protein>
<keyword evidence="1" id="KW-0812">Transmembrane</keyword>
<dbReference type="AlphaFoldDB" id="A0A9J6Z992"/>
<reference evidence="2" key="1">
    <citation type="submission" date="2022-05" db="EMBL/GenBank/DDBJ databases">
        <title>Novel bacterial taxa in a minimal lignocellulolytic consortium and its capacity to transform plastics disclosed by genome-resolved metagenomics.</title>
        <authorList>
            <person name="Rodriguez C.A.D."/>
            <person name="Diaz-Garcia L."/>
            <person name="Herrera K."/>
            <person name="Tarazona N.A."/>
            <person name="Sproer C."/>
            <person name="Overmann J."/>
            <person name="Jimenez D.J."/>
        </authorList>
    </citation>
    <scope>NUCLEOTIDE SEQUENCE</scope>
    <source>
        <strain evidence="2">MAG5</strain>
    </source>
</reference>
<feature type="transmembrane region" description="Helical" evidence="1">
    <location>
        <begin position="106"/>
        <end position="128"/>
    </location>
</feature>
<gene>
    <name evidence="2" type="ORF">NAG76_11865</name>
</gene>
<evidence type="ECO:0000256" key="1">
    <source>
        <dbReference type="SAM" id="Phobius"/>
    </source>
</evidence>
<dbReference type="Proteomes" id="UP001056756">
    <property type="component" value="Chromosome"/>
</dbReference>
<sequence length="239" mass="27646">MSYWQGVRYLVQQDIKNARWKNLTFIVFILYVALFTYTSFIGAVVEGIELDSLITEYLLLIVFSGIGLIATHLYTIGDMKRDLLAERLIYWRTLPIKQDQLVWSRIIGVTFYSILSILIYYVLMIMAMVLTDVSFEPLPLLLHALQLLAISLVLNFALLYCEMVFSLKIYSIICWTYPILFLALVVLYYGLADYSLLHGLDVFARQQPLIVLIVSIVIIIASIFIAHKMITPKFRKRNI</sequence>
<proteinExistence type="predicted"/>
<evidence type="ECO:0000313" key="3">
    <source>
        <dbReference type="Proteomes" id="UP001056756"/>
    </source>
</evidence>
<feature type="transmembrane region" description="Helical" evidence="1">
    <location>
        <begin position="57"/>
        <end position="77"/>
    </location>
</feature>
<evidence type="ECO:0000313" key="2">
    <source>
        <dbReference type="EMBL" id="URN92595.1"/>
    </source>
</evidence>
<organism evidence="2 3">
    <name type="scientific">Candidatus Pristimantibacillus lignocellulolyticus</name>
    <dbReference type="NCBI Taxonomy" id="2994561"/>
    <lineage>
        <taxon>Bacteria</taxon>
        <taxon>Bacillati</taxon>
        <taxon>Bacillota</taxon>
        <taxon>Bacilli</taxon>
        <taxon>Bacillales</taxon>
        <taxon>Paenibacillaceae</taxon>
        <taxon>Candidatus Pristimantibacillus</taxon>
    </lineage>
</organism>
<dbReference type="KEGG" id="plig:NAG76_11865"/>